<feature type="region of interest" description="Disordered" evidence="1">
    <location>
        <begin position="31"/>
        <end position="52"/>
    </location>
</feature>
<name>A0ABX6P0C8_9BURK</name>
<dbReference type="EMBL" id="CP053418">
    <property type="protein sequence ID" value="QJW83499.1"/>
    <property type="molecule type" value="Genomic_DNA"/>
</dbReference>
<evidence type="ECO:0000256" key="1">
    <source>
        <dbReference type="SAM" id="MobiDB-lite"/>
    </source>
</evidence>
<evidence type="ECO:0000313" key="3">
    <source>
        <dbReference type="Proteomes" id="UP000500826"/>
    </source>
</evidence>
<dbReference type="Proteomes" id="UP000500826">
    <property type="component" value="Chromosome"/>
</dbReference>
<evidence type="ECO:0000313" key="2">
    <source>
        <dbReference type="EMBL" id="QJW83499.1"/>
    </source>
</evidence>
<reference evidence="2 3" key="1">
    <citation type="submission" date="2020-05" db="EMBL/GenBank/DDBJ databases">
        <title>Ramlibacter rhizophilus sp. nov., isolated from rhizosphere soil of national flower Mugunghwa from South Korea.</title>
        <authorList>
            <person name="Zheng-Fei Y."/>
            <person name="Huan T."/>
        </authorList>
    </citation>
    <scope>NUCLEOTIDE SEQUENCE [LARGE SCALE GENOMIC DNA]</scope>
    <source>
        <strain evidence="2 3">H242</strain>
    </source>
</reference>
<sequence length="52" mass="5266">MASITGNLLVYTPALNANGNGAASFTFRCRTPAAPPTAASTSTPPRTPSRST</sequence>
<keyword evidence="3" id="KW-1185">Reference proteome</keyword>
<protein>
    <submittedName>
        <fullName evidence="2">Uncharacterized protein</fullName>
    </submittedName>
</protein>
<accession>A0ABX6P0C8</accession>
<gene>
    <name evidence="2" type="ORF">HK414_03040</name>
</gene>
<organism evidence="2 3">
    <name type="scientific">Ramlibacter terrae</name>
    <dbReference type="NCBI Taxonomy" id="2732511"/>
    <lineage>
        <taxon>Bacteria</taxon>
        <taxon>Pseudomonadati</taxon>
        <taxon>Pseudomonadota</taxon>
        <taxon>Betaproteobacteria</taxon>
        <taxon>Burkholderiales</taxon>
        <taxon>Comamonadaceae</taxon>
        <taxon>Ramlibacter</taxon>
    </lineage>
</organism>
<proteinExistence type="predicted"/>
<reference evidence="2 3" key="2">
    <citation type="submission" date="2020-05" db="EMBL/GenBank/DDBJ databases">
        <authorList>
            <person name="Khan S.A."/>
            <person name="Jeon C.O."/>
            <person name="Chun B.H."/>
        </authorList>
    </citation>
    <scope>NUCLEOTIDE SEQUENCE [LARGE SCALE GENOMIC DNA]</scope>
    <source>
        <strain evidence="2 3">H242</strain>
    </source>
</reference>